<dbReference type="AlphaFoldDB" id="A0A518D100"/>
<dbReference type="RefSeq" id="WP_145187910.1">
    <property type="nucleotide sequence ID" value="NZ_CP036290.1"/>
</dbReference>
<evidence type="ECO:0000313" key="5">
    <source>
        <dbReference type="Proteomes" id="UP000319342"/>
    </source>
</evidence>
<keyword evidence="5" id="KW-1185">Reference proteome</keyword>
<evidence type="ECO:0000259" key="3">
    <source>
        <dbReference type="SMART" id="SM00849"/>
    </source>
</evidence>
<keyword evidence="2" id="KW-0732">Signal</keyword>
<dbReference type="EMBL" id="CP036290">
    <property type="protein sequence ID" value="QDU85129.1"/>
    <property type="molecule type" value="Genomic_DNA"/>
</dbReference>
<comment type="similarity">
    <text evidence="1">Belongs to the metallo-beta-lactamase superfamily. Class-B beta-lactamase family.</text>
</comment>
<dbReference type="EC" id="3.1.2.6" evidence="4"/>
<dbReference type="Pfam" id="PF00753">
    <property type="entry name" value="Lactamase_B"/>
    <property type="match status" value="1"/>
</dbReference>
<name>A0A518D100_9BACT</name>
<dbReference type="InterPro" id="IPR036866">
    <property type="entry name" value="RibonucZ/Hydroxyglut_hydro"/>
</dbReference>
<proteinExistence type="inferred from homology"/>
<evidence type="ECO:0000313" key="4">
    <source>
        <dbReference type="EMBL" id="QDU85129.1"/>
    </source>
</evidence>
<dbReference type="PROSITE" id="PS51257">
    <property type="entry name" value="PROKAR_LIPOPROTEIN"/>
    <property type="match status" value="1"/>
</dbReference>
<keyword evidence="4" id="KW-0378">Hydrolase</keyword>
<dbReference type="GO" id="GO:0017001">
    <property type="term" value="P:antibiotic catabolic process"/>
    <property type="evidence" value="ECO:0007669"/>
    <property type="project" value="UniProtKB-ARBA"/>
</dbReference>
<dbReference type="Gene3D" id="3.60.15.10">
    <property type="entry name" value="Ribonuclease Z/Hydroxyacylglutathione hydrolase-like"/>
    <property type="match status" value="1"/>
</dbReference>
<organism evidence="4 5">
    <name type="scientific">Rohdeia mirabilis</name>
    <dbReference type="NCBI Taxonomy" id="2528008"/>
    <lineage>
        <taxon>Bacteria</taxon>
        <taxon>Pseudomonadati</taxon>
        <taxon>Planctomycetota</taxon>
        <taxon>Planctomycetia</taxon>
        <taxon>Planctomycetia incertae sedis</taxon>
        <taxon>Rohdeia</taxon>
    </lineage>
</organism>
<dbReference type="PANTHER" id="PTHR42951">
    <property type="entry name" value="METALLO-BETA-LACTAMASE DOMAIN-CONTAINING"/>
    <property type="match status" value="1"/>
</dbReference>
<feature type="signal peptide" evidence="2">
    <location>
        <begin position="1"/>
        <end position="18"/>
    </location>
</feature>
<protein>
    <submittedName>
        <fullName evidence="4">Hydroxyacylglutathione hydrolase</fullName>
        <ecNumber evidence="4">3.1.2.6</ecNumber>
    </submittedName>
</protein>
<accession>A0A518D100</accession>
<feature type="domain" description="Metallo-beta-lactamase" evidence="3">
    <location>
        <begin position="80"/>
        <end position="251"/>
    </location>
</feature>
<dbReference type="Proteomes" id="UP000319342">
    <property type="component" value="Chromosome"/>
</dbReference>
<dbReference type="SMART" id="SM00849">
    <property type="entry name" value="Lactamase_B"/>
    <property type="match status" value="1"/>
</dbReference>
<evidence type="ECO:0000256" key="2">
    <source>
        <dbReference type="SAM" id="SignalP"/>
    </source>
</evidence>
<dbReference type="InterPro" id="IPR050855">
    <property type="entry name" value="NDM-1-like"/>
</dbReference>
<sequence precursor="true">MRTAPILLVVGAFLAACALSPNDDSTLRVELPDGVLETGGAPFPAHWIDGTSPDEPHLQVHWYDADTVILRQSKRVHYEAPFMYLLFGTTHALLLDTGSVGDFDLRETVDVLMAEREASLGHPLTLIVTHTHGHFDHVAHDDDFQGRENTIVVPRTIETRMGFFAIEQWPVSVGWIDLGQRRIEVLPTPGHHPSHLVFWDARTNVILSGDTFYPGYLFVFEPRAWSDFAASTRRLLAFAEQRGVTTFLGGHVEMSTTPGVGYPYRTIEQPEETPLALSIDELRATVAALESQTEPGFLTMDRVVLYPAFLDWDDEADDEADTTNDAAE</sequence>
<gene>
    <name evidence="4" type="primary">gloB</name>
    <name evidence="4" type="ORF">Pla163_22550</name>
</gene>
<dbReference type="SUPFAM" id="SSF56281">
    <property type="entry name" value="Metallo-hydrolase/oxidoreductase"/>
    <property type="match status" value="1"/>
</dbReference>
<dbReference type="PANTHER" id="PTHR42951:SF4">
    <property type="entry name" value="ACYL-COENZYME A THIOESTERASE MBLAC2"/>
    <property type="match status" value="1"/>
</dbReference>
<feature type="chain" id="PRO_5021947578" evidence="2">
    <location>
        <begin position="19"/>
        <end position="328"/>
    </location>
</feature>
<dbReference type="InterPro" id="IPR001279">
    <property type="entry name" value="Metallo-B-lactamas"/>
</dbReference>
<reference evidence="4 5" key="1">
    <citation type="submission" date="2019-02" db="EMBL/GenBank/DDBJ databases">
        <title>Deep-cultivation of Planctomycetes and their phenomic and genomic characterization uncovers novel biology.</title>
        <authorList>
            <person name="Wiegand S."/>
            <person name="Jogler M."/>
            <person name="Boedeker C."/>
            <person name="Pinto D."/>
            <person name="Vollmers J."/>
            <person name="Rivas-Marin E."/>
            <person name="Kohn T."/>
            <person name="Peeters S.H."/>
            <person name="Heuer A."/>
            <person name="Rast P."/>
            <person name="Oberbeckmann S."/>
            <person name="Bunk B."/>
            <person name="Jeske O."/>
            <person name="Meyerdierks A."/>
            <person name="Storesund J.E."/>
            <person name="Kallscheuer N."/>
            <person name="Luecker S."/>
            <person name="Lage O.M."/>
            <person name="Pohl T."/>
            <person name="Merkel B.J."/>
            <person name="Hornburger P."/>
            <person name="Mueller R.-W."/>
            <person name="Bruemmer F."/>
            <person name="Labrenz M."/>
            <person name="Spormann A.M."/>
            <person name="Op den Camp H."/>
            <person name="Overmann J."/>
            <person name="Amann R."/>
            <person name="Jetten M.S.M."/>
            <person name="Mascher T."/>
            <person name="Medema M.H."/>
            <person name="Devos D.P."/>
            <person name="Kaster A.-K."/>
            <person name="Ovreas L."/>
            <person name="Rohde M."/>
            <person name="Galperin M.Y."/>
            <person name="Jogler C."/>
        </authorList>
    </citation>
    <scope>NUCLEOTIDE SEQUENCE [LARGE SCALE GENOMIC DNA]</scope>
    <source>
        <strain evidence="4 5">Pla163</strain>
    </source>
</reference>
<dbReference type="GO" id="GO:0004416">
    <property type="term" value="F:hydroxyacylglutathione hydrolase activity"/>
    <property type="evidence" value="ECO:0007669"/>
    <property type="project" value="UniProtKB-EC"/>
</dbReference>
<dbReference type="OrthoDB" id="9802248at2"/>
<evidence type="ECO:0000256" key="1">
    <source>
        <dbReference type="ARBA" id="ARBA00005250"/>
    </source>
</evidence>